<dbReference type="HOGENOM" id="CLU_1068086_0_0_7"/>
<feature type="chain" id="PRO_5004209936" description="PDZ domain-containing protein" evidence="1">
    <location>
        <begin position="26"/>
        <end position="260"/>
    </location>
</feature>
<protein>
    <recommendedName>
        <fullName evidence="4">PDZ domain-containing protein</fullName>
    </recommendedName>
</protein>
<organism evidence="2 3">
    <name type="scientific">Anaeromyxobacter dehalogenans (strain 2CP-C)</name>
    <dbReference type="NCBI Taxonomy" id="290397"/>
    <lineage>
        <taxon>Bacteria</taxon>
        <taxon>Pseudomonadati</taxon>
        <taxon>Myxococcota</taxon>
        <taxon>Myxococcia</taxon>
        <taxon>Myxococcales</taxon>
        <taxon>Cystobacterineae</taxon>
        <taxon>Anaeromyxobacteraceae</taxon>
        <taxon>Anaeromyxobacter</taxon>
    </lineage>
</organism>
<reference evidence="2" key="1">
    <citation type="submission" date="2006-01" db="EMBL/GenBank/DDBJ databases">
        <title>Complete sequence of Anaeromyxobacter dehalogenans 2CP-C.</title>
        <authorList>
            <consortium name="US DOE Joint Genome Institute"/>
            <person name="Copeland A."/>
            <person name="Lucas S."/>
            <person name="Lapidus A."/>
            <person name="Barry K."/>
            <person name="Detter J.C."/>
            <person name="Glavina T."/>
            <person name="Hammon N."/>
            <person name="Israni S."/>
            <person name="Pitluck S."/>
            <person name="Brettin T."/>
            <person name="Bruce D."/>
            <person name="Han C."/>
            <person name="Tapia R."/>
            <person name="Gilna P."/>
            <person name="Kiss H."/>
            <person name="Schmutz J."/>
            <person name="Larimer F."/>
            <person name="Land M."/>
            <person name="Kyrpides N."/>
            <person name="Anderson I."/>
            <person name="Sanford R.A."/>
            <person name="Ritalahti K.M."/>
            <person name="Thomas H.S."/>
            <person name="Kirby J.R."/>
            <person name="Zhulin I.B."/>
            <person name="Loeffler F.E."/>
            <person name="Richardson P."/>
        </authorList>
    </citation>
    <scope>NUCLEOTIDE SEQUENCE</scope>
    <source>
        <strain evidence="2">2CP-C</strain>
    </source>
</reference>
<sequence>MSDPTLELLRPLAALAILASTAAVAAPASEDRAAASLQARAAAARTSPVAAAEVAALAAPEPASSAADYRARTVTLHVLGVQQPGTPDAFATVADVATWETRDVRVGDAIGRNLLVRAIGPDGVVAADGAREVRLGVGRDVAVRVVEHVFDAAATPRGAHDYDVDPAALSRLRGLHGTGAAGEVVVIDQPAVKLTSVDPRGVLAHLGLREGDLLWRFDGQPVGPADLDRIATAVATPGSGVHAVDLTRNGAAFTVSYYPR</sequence>
<accession>Q2IIZ5</accession>
<dbReference type="SUPFAM" id="SSF50156">
    <property type="entry name" value="PDZ domain-like"/>
    <property type="match status" value="1"/>
</dbReference>
<dbReference type="InterPro" id="IPR036034">
    <property type="entry name" value="PDZ_sf"/>
</dbReference>
<keyword evidence="1" id="KW-0732">Signal</keyword>
<evidence type="ECO:0000256" key="1">
    <source>
        <dbReference type="SAM" id="SignalP"/>
    </source>
</evidence>
<dbReference type="KEGG" id="ade:Adeh_1852"/>
<dbReference type="Proteomes" id="UP000001935">
    <property type="component" value="Chromosome"/>
</dbReference>
<name>Q2IIZ5_ANADE</name>
<dbReference type="Gene3D" id="2.30.42.10">
    <property type="match status" value="1"/>
</dbReference>
<evidence type="ECO:0000313" key="3">
    <source>
        <dbReference type="Proteomes" id="UP000001935"/>
    </source>
</evidence>
<dbReference type="RefSeq" id="WP_011420907.1">
    <property type="nucleotide sequence ID" value="NC_007760.1"/>
</dbReference>
<dbReference type="AlphaFoldDB" id="Q2IIZ5"/>
<feature type="signal peptide" evidence="1">
    <location>
        <begin position="1"/>
        <end position="25"/>
    </location>
</feature>
<dbReference type="STRING" id="290397.Adeh_1852"/>
<gene>
    <name evidence="2" type="ordered locus">Adeh_1852</name>
</gene>
<proteinExistence type="predicted"/>
<dbReference type="OrthoDB" id="5501722at2"/>
<evidence type="ECO:0000313" key="2">
    <source>
        <dbReference type="EMBL" id="ABC81624.1"/>
    </source>
</evidence>
<dbReference type="EMBL" id="CP000251">
    <property type="protein sequence ID" value="ABC81624.1"/>
    <property type="molecule type" value="Genomic_DNA"/>
</dbReference>
<evidence type="ECO:0008006" key="4">
    <source>
        <dbReference type="Google" id="ProtNLM"/>
    </source>
</evidence>